<comment type="caution">
    <text evidence="1">The sequence shown here is derived from an EMBL/GenBank/DDBJ whole genome shotgun (WGS) entry which is preliminary data.</text>
</comment>
<evidence type="ECO:0000313" key="2">
    <source>
        <dbReference type="Proteomes" id="UP000499080"/>
    </source>
</evidence>
<sequence>VSLARNPLSVPQPRTSGGIHFYQRSPTRTDTQPKIMPTQNCVLLRVIKYSVERAADVAGFVRLITADSDYARQWLLGVVSPSELTSSFLHSPIAPVEACDILWICSVMLTSSL</sequence>
<keyword evidence="2" id="KW-1185">Reference proteome</keyword>
<dbReference type="AlphaFoldDB" id="A0A4Y2GX68"/>
<accession>A0A4Y2GX68</accession>
<dbReference type="Proteomes" id="UP000499080">
    <property type="component" value="Unassembled WGS sequence"/>
</dbReference>
<protein>
    <submittedName>
        <fullName evidence="1">Uncharacterized protein</fullName>
    </submittedName>
</protein>
<reference evidence="1 2" key="1">
    <citation type="journal article" date="2019" name="Sci. Rep.">
        <title>Orb-weaving spider Araneus ventricosus genome elucidates the spidroin gene catalogue.</title>
        <authorList>
            <person name="Kono N."/>
            <person name="Nakamura H."/>
            <person name="Ohtoshi R."/>
            <person name="Moran D.A.P."/>
            <person name="Shinohara A."/>
            <person name="Yoshida Y."/>
            <person name="Fujiwara M."/>
            <person name="Mori M."/>
            <person name="Tomita M."/>
            <person name="Arakawa K."/>
        </authorList>
    </citation>
    <scope>NUCLEOTIDE SEQUENCE [LARGE SCALE GENOMIC DNA]</scope>
</reference>
<feature type="non-terminal residue" evidence="1">
    <location>
        <position position="1"/>
    </location>
</feature>
<organism evidence="1 2">
    <name type="scientific">Araneus ventricosus</name>
    <name type="common">Orbweaver spider</name>
    <name type="synonym">Epeira ventricosa</name>
    <dbReference type="NCBI Taxonomy" id="182803"/>
    <lineage>
        <taxon>Eukaryota</taxon>
        <taxon>Metazoa</taxon>
        <taxon>Ecdysozoa</taxon>
        <taxon>Arthropoda</taxon>
        <taxon>Chelicerata</taxon>
        <taxon>Arachnida</taxon>
        <taxon>Araneae</taxon>
        <taxon>Araneomorphae</taxon>
        <taxon>Entelegynae</taxon>
        <taxon>Araneoidea</taxon>
        <taxon>Araneidae</taxon>
        <taxon>Araneus</taxon>
    </lineage>
</organism>
<dbReference type="EMBL" id="BGPR01001578">
    <property type="protein sequence ID" value="GBM57108.1"/>
    <property type="molecule type" value="Genomic_DNA"/>
</dbReference>
<proteinExistence type="predicted"/>
<name>A0A4Y2GX68_ARAVE</name>
<evidence type="ECO:0000313" key="1">
    <source>
        <dbReference type="EMBL" id="GBM57108.1"/>
    </source>
</evidence>
<gene>
    <name evidence="1" type="ORF">AVEN_232262_1</name>
</gene>